<accession>A0A6B3NAU6</accession>
<proteinExistence type="predicted"/>
<dbReference type="Pfam" id="PF05860">
    <property type="entry name" value="TPS"/>
    <property type="match status" value="1"/>
</dbReference>
<dbReference type="NCBIfam" id="TIGR01901">
    <property type="entry name" value="adhes_NPXG"/>
    <property type="match status" value="1"/>
</dbReference>
<sequence>MRILKDSLTIGGAIPLIACLAYTCLANRALAQLTPDNTLGNENSLVTPNVDVKGALADLIEGGAIRDINLFHSFLEFNVENGGRVYFANPAGIENILTRVTGNNVSNILGTLGVDGAANLFLLNPNGIVFGNNAQLDVNGSFMGSTANSLVFSDGSEFSATNPLQAPLLKVSTPLGLQYGANPTGDIVNSGNLAVGQDLTLAGNNLDLQGQLLAGRDLRLQAEDTIQIRDNLDNPFIAAAGGELVIQSNQVVDIFALNHPESGLFSGGNLVLRSPNSISGDAHYWSGGSFRIEKLDGSLGDLESPYDPVIRSFGDVSFNNYFGASLHILAGGSVNIGTVIITEPETGIVGDNFLVEEITLSDGTLVSINGGEQPTLDVRAGVSPEAIGTAGITGFDGFPTDFFADAGFNFLEPPPETNSAATSADITIDAVGINGPEGLMFLTNQYQPNTSLPGGDINITGASLQGFDIVTAGDVILDSRQNIALTNASIISSVSTFDAGNITLLAQEEVSLTNGFISAGNSGAGNGGDITISSKRLVADGFSISTNSRGEGTGGNLGVFVSESVILKGIGTDIQFPSFFSTSTSGTGEAGDITINTRELLITDGASISANTFDEGAGGTLTIETEKLLIADGATVSAGTAREGKGGELRVFASEEVQVIGTSADGQIPSFLSNNSLGKGDVGSLTIETQKLLISDGAIVSTSTFGEGKGGELKVFASEQVQVIGESADGRFSSVLSSESSRQGDAGSLTIETGKLLISDGARVSTATFGEGEGGNLIVNASESVQVIGNPTDGEFFSTLSSSSLGKGDAGDLTIETGKLLIANGANVSTNTFGEGTAGELRVFASEEVQLMGSSADGELSSFLSSESQTGSTGDAGSLTVKTGKLLITDGAQVISGTFGAGKGGDLKVFASEEVQVIGEFADGEFSSALSSQSESTGDAGDLTIETGKLLIADGAQVSTGTFGEGEGGNLIVNASESVQLIGESINTQFSNFLGSQSEGTGDAGDLTIHTRQLLVANGSRVSAATFGEGEGGTLIVNASEQVQVTGATTDGQFLSIIRTLSRGEGDAGDLTINTEELLLTDGAQLSARSEGTARAGNINIDVDGLLSATDGEIITDAEQSAGGAINITAQDIRLFGDSDIKTNVFSGDKNGGDINLTADSIIAFDDSDILAFAQDGKGGDITFNTVAFFGENYRPAPEGTDPETLDGNDVVDINASGRTDGVINLPDVSFIQNSLTDLPDKLVNPDSLIAGSCIVPTNQQQGSLFITGAGALPTRPGDVSVAPFPTGIVQPIGSSDSPGSVSRTNRQWQKGDPIIEPTGVYQLPNGRLVMGRECSRK</sequence>
<feature type="domain" description="Filamentous haemagglutinin FhaB/tRNA nuclease CdiA-like TPS" evidence="2">
    <location>
        <begin position="40"/>
        <end position="153"/>
    </location>
</feature>
<gene>
    <name evidence="3" type="ORF">F6J89_05775</name>
</gene>
<evidence type="ECO:0000313" key="3">
    <source>
        <dbReference type="EMBL" id="NER27144.1"/>
    </source>
</evidence>
<reference evidence="3" key="1">
    <citation type="submission" date="2019-11" db="EMBL/GenBank/DDBJ databases">
        <title>Genomic insights into an expanded diversity of filamentous marine cyanobacteria reveals the extraordinary biosynthetic potential of Moorea and Okeania.</title>
        <authorList>
            <person name="Ferreira Leao T."/>
            <person name="Wang M."/>
            <person name="Moss N."/>
            <person name="Da Silva R."/>
            <person name="Sanders J."/>
            <person name="Nurk S."/>
            <person name="Gurevich A."/>
            <person name="Humphrey G."/>
            <person name="Reher R."/>
            <person name="Zhu Q."/>
            <person name="Belda-Ferre P."/>
            <person name="Glukhov E."/>
            <person name="Rex R."/>
            <person name="Dorrestein P.C."/>
            <person name="Knight R."/>
            <person name="Pevzner P."/>
            <person name="Gerwick W.H."/>
            <person name="Gerwick L."/>
        </authorList>
    </citation>
    <scope>NUCLEOTIDE SEQUENCE</scope>
    <source>
        <strain evidence="3">SIO1C4</strain>
    </source>
</reference>
<name>A0A6B3NAU6_9CYAN</name>
<dbReference type="InterPro" id="IPR011050">
    <property type="entry name" value="Pectin_lyase_fold/virulence"/>
</dbReference>
<dbReference type="EMBL" id="JAAHFQ010000076">
    <property type="protein sequence ID" value="NER27144.1"/>
    <property type="molecule type" value="Genomic_DNA"/>
</dbReference>
<organism evidence="3">
    <name type="scientific">Symploca sp. SIO1C4</name>
    <dbReference type="NCBI Taxonomy" id="2607765"/>
    <lineage>
        <taxon>Bacteria</taxon>
        <taxon>Bacillati</taxon>
        <taxon>Cyanobacteriota</taxon>
        <taxon>Cyanophyceae</taxon>
        <taxon>Coleofasciculales</taxon>
        <taxon>Coleofasciculaceae</taxon>
        <taxon>Symploca</taxon>
    </lineage>
</organism>
<comment type="caution">
    <text evidence="3">The sequence shown here is derived from an EMBL/GenBank/DDBJ whole genome shotgun (WGS) entry which is preliminary data.</text>
</comment>
<dbReference type="SMART" id="SM00912">
    <property type="entry name" value="Haemagg_act"/>
    <property type="match status" value="1"/>
</dbReference>
<dbReference type="InterPro" id="IPR012334">
    <property type="entry name" value="Pectin_lyas_fold"/>
</dbReference>
<dbReference type="Gene3D" id="2.160.20.10">
    <property type="entry name" value="Single-stranded right-handed beta-helix, Pectin lyase-like"/>
    <property type="match status" value="3"/>
</dbReference>
<dbReference type="InterPro" id="IPR008638">
    <property type="entry name" value="FhaB/CdiA-like_TPS"/>
</dbReference>
<dbReference type="SUPFAM" id="SSF51126">
    <property type="entry name" value="Pectin lyase-like"/>
    <property type="match status" value="5"/>
</dbReference>
<feature type="compositionally biased region" description="Polar residues" evidence="1">
    <location>
        <begin position="1293"/>
        <end position="1309"/>
    </location>
</feature>
<feature type="region of interest" description="Disordered" evidence="1">
    <location>
        <begin position="1292"/>
        <end position="1317"/>
    </location>
</feature>
<evidence type="ECO:0000256" key="1">
    <source>
        <dbReference type="SAM" id="MobiDB-lite"/>
    </source>
</evidence>
<evidence type="ECO:0000259" key="2">
    <source>
        <dbReference type="SMART" id="SM00912"/>
    </source>
</evidence>
<protein>
    <submittedName>
        <fullName evidence="3">Filamentous hemagglutinin N-terminal domain-containing protein</fullName>
    </submittedName>
</protein>